<dbReference type="PROSITE" id="PS50005">
    <property type="entry name" value="TPR"/>
    <property type="match status" value="1"/>
</dbReference>
<accession>A0AAJ0F3H4</accession>
<gene>
    <name evidence="3" type="ORF">QBC47DRAFT_433282</name>
</gene>
<dbReference type="EMBL" id="MU839840">
    <property type="protein sequence ID" value="KAK1752247.1"/>
    <property type="molecule type" value="Genomic_DNA"/>
</dbReference>
<keyword evidence="1" id="KW-0802">TPR repeat</keyword>
<evidence type="ECO:0000256" key="1">
    <source>
        <dbReference type="PROSITE-ProRule" id="PRU00339"/>
    </source>
</evidence>
<proteinExistence type="predicted"/>
<dbReference type="Pfam" id="PF14737">
    <property type="entry name" value="DUF4470"/>
    <property type="match status" value="1"/>
</dbReference>
<dbReference type="SUPFAM" id="SSF48452">
    <property type="entry name" value="TPR-like"/>
    <property type="match status" value="1"/>
</dbReference>
<feature type="domain" description="DUF4470" evidence="2">
    <location>
        <begin position="183"/>
        <end position="262"/>
    </location>
</feature>
<dbReference type="Pfam" id="PF13414">
    <property type="entry name" value="TPR_11"/>
    <property type="match status" value="1"/>
</dbReference>
<evidence type="ECO:0000313" key="4">
    <source>
        <dbReference type="Proteomes" id="UP001239445"/>
    </source>
</evidence>
<name>A0AAJ0F3H4_9PEZI</name>
<reference evidence="3" key="1">
    <citation type="submission" date="2023-06" db="EMBL/GenBank/DDBJ databases">
        <title>Genome-scale phylogeny and comparative genomics of the fungal order Sordariales.</title>
        <authorList>
            <consortium name="Lawrence Berkeley National Laboratory"/>
            <person name="Hensen N."/>
            <person name="Bonometti L."/>
            <person name="Westerberg I."/>
            <person name="Brannstrom I.O."/>
            <person name="Guillou S."/>
            <person name="Cros-Aarteil S."/>
            <person name="Calhoun S."/>
            <person name="Haridas S."/>
            <person name="Kuo A."/>
            <person name="Mondo S."/>
            <person name="Pangilinan J."/>
            <person name="Riley R."/>
            <person name="Labutti K."/>
            <person name="Andreopoulos B."/>
            <person name="Lipzen A."/>
            <person name="Chen C."/>
            <person name="Yanf M."/>
            <person name="Daum C."/>
            <person name="Ng V."/>
            <person name="Clum A."/>
            <person name="Steindorff A."/>
            <person name="Ohm R."/>
            <person name="Martin F."/>
            <person name="Silar P."/>
            <person name="Natvig D."/>
            <person name="Lalanne C."/>
            <person name="Gautier V."/>
            <person name="Ament-Velasquez S.L."/>
            <person name="Kruys A."/>
            <person name="Hutchinson M.I."/>
            <person name="Powell A.J."/>
            <person name="Barry K."/>
            <person name="Miller A.N."/>
            <person name="Grigoriev I.V."/>
            <person name="Debuchy R."/>
            <person name="Gladieux P."/>
            <person name="Thoren M.H."/>
            <person name="Johannesson H."/>
        </authorList>
    </citation>
    <scope>NUCLEOTIDE SEQUENCE</scope>
    <source>
        <strain evidence="3">PSN4</strain>
    </source>
</reference>
<dbReference type="InterPro" id="IPR019734">
    <property type="entry name" value="TPR_rpt"/>
</dbReference>
<dbReference type="InterPro" id="IPR011990">
    <property type="entry name" value="TPR-like_helical_dom_sf"/>
</dbReference>
<dbReference type="Proteomes" id="UP001239445">
    <property type="component" value="Unassembled WGS sequence"/>
</dbReference>
<dbReference type="Gene3D" id="1.25.40.10">
    <property type="entry name" value="Tetratricopeptide repeat domain"/>
    <property type="match status" value="1"/>
</dbReference>
<evidence type="ECO:0000259" key="2">
    <source>
        <dbReference type="Pfam" id="PF14737"/>
    </source>
</evidence>
<sequence length="914" mass="102496">MASIDCKVQADEARKRGNELYKLGKLTEAEAEYKKAAKLDPQDPAPLSNLSSVKFELGHYAAAAAYILKALDLTGPAADGDQQTGRKRNTLYERLAKCYMHDSCFEEAEKIIDNVSDVTLQNSIRQTLKVATEWPRAADAVMSYRSLVFDRIPRFQACLLDVPEYYAIGHDSLIEGMESGLSPSEPVSMMFCGSGDGRHIFATILRRGLVGIMGKRPVKHLHITMVDLKAAAIARTLILMDMMLKYSIMAHKKVPGSEDAPVVMAYLYAGHVVPAAVNEKLQDSIKELVEDLEEGNSVFDGVFLAEETKKAVLRVLKQWQSPLDAGYYRTGVVRTAVRNRSRDTAMQLEMVRGKREDAKGLEKDRKSFDDLAVLLPSEAFAERRDPALVDLMKNYHKGSKSATRELAAHVDANWVTNWTLIDFDDVESCVKESIFGETDEQRVPAIEWDPLDLTQSLVFIGNLDGVLESVGAFFTNVSRGLLALFGEKCLTVEAIVGEMTDTMERIRWDCLEGRRESSGKLDPSKFPRKYDRIHMSNIPDYVGGVLTVAMYGRPLLREDRPSNLRFNVLLNCPMFSTHEDFQAEYALMHDAKQLENHFGLSRISASGSNGFVNAMMTRVSATVGAQGSFMFEDYMLWEQRPMKTLSRGKDLLPRPALEKWIYGHFLKIALPNPRPDESDRPIYSPLNFTALLRLICHLAEIGCPAHWLSTILITLCGGGPNGNMTTTARPPKMIVTTKADVDAVYPAMAMTVAPWVAQFTTLVSIWSPLMPFGCIAPPGVLVSAAEIGEFSVSFRPFTEDMPRAPHFVLVFWNGALRAIPGYDELRRFLRDDEQGDKTPTAARIRREGVHVINTMKYVTATFTASFWCRKDVMRSMSEGDSKWRVYLLRVDEWTQAGEAVYVKDCVKMQRLWTE</sequence>
<protein>
    <submittedName>
        <fullName evidence="3">Tetratricopeptide</fullName>
    </submittedName>
</protein>
<dbReference type="InterPro" id="IPR027974">
    <property type="entry name" value="DUF4470"/>
</dbReference>
<keyword evidence="4" id="KW-1185">Reference proteome</keyword>
<evidence type="ECO:0000313" key="3">
    <source>
        <dbReference type="EMBL" id="KAK1752247.1"/>
    </source>
</evidence>
<feature type="repeat" description="TPR" evidence="1">
    <location>
        <begin position="10"/>
        <end position="43"/>
    </location>
</feature>
<dbReference type="SMART" id="SM00028">
    <property type="entry name" value="TPR"/>
    <property type="match status" value="3"/>
</dbReference>
<comment type="caution">
    <text evidence="3">The sequence shown here is derived from an EMBL/GenBank/DDBJ whole genome shotgun (WGS) entry which is preliminary data.</text>
</comment>
<organism evidence="3 4">
    <name type="scientific">Echria macrotheca</name>
    <dbReference type="NCBI Taxonomy" id="438768"/>
    <lineage>
        <taxon>Eukaryota</taxon>
        <taxon>Fungi</taxon>
        <taxon>Dikarya</taxon>
        <taxon>Ascomycota</taxon>
        <taxon>Pezizomycotina</taxon>
        <taxon>Sordariomycetes</taxon>
        <taxon>Sordariomycetidae</taxon>
        <taxon>Sordariales</taxon>
        <taxon>Schizotheciaceae</taxon>
        <taxon>Echria</taxon>
    </lineage>
</organism>
<dbReference type="AlphaFoldDB" id="A0AAJ0F3H4"/>